<protein>
    <recommendedName>
        <fullName evidence="2">Phosphoesterase</fullName>
        <ecNumber evidence="2">3.1.4.-</ecNumber>
    </recommendedName>
</protein>
<gene>
    <name evidence="4" type="ORF">PUP29_03185</name>
</gene>
<dbReference type="Gene3D" id="3.60.21.10">
    <property type="match status" value="1"/>
</dbReference>
<comment type="cofactor">
    <cofactor evidence="2">
        <name>a divalent metal cation</name>
        <dbReference type="ChEBI" id="CHEBI:60240"/>
    </cofactor>
</comment>
<dbReference type="NCBIfam" id="TIGR00040">
    <property type="entry name" value="yfcE"/>
    <property type="match status" value="1"/>
</dbReference>
<feature type="domain" description="Calcineurin-like phosphoesterase" evidence="3">
    <location>
        <begin position="8"/>
        <end position="146"/>
    </location>
</feature>
<evidence type="ECO:0000256" key="1">
    <source>
        <dbReference type="ARBA" id="ARBA00008950"/>
    </source>
</evidence>
<dbReference type="AlphaFoldDB" id="A0AAU8A9U5"/>
<evidence type="ECO:0000259" key="3">
    <source>
        <dbReference type="Pfam" id="PF12850"/>
    </source>
</evidence>
<dbReference type="GO" id="GO:0046872">
    <property type="term" value="F:metal ion binding"/>
    <property type="evidence" value="ECO:0007669"/>
    <property type="project" value="UniProtKB-KW"/>
</dbReference>
<dbReference type="InterPro" id="IPR000979">
    <property type="entry name" value="Phosphodiesterase_MJ0936/Vps29"/>
</dbReference>
<dbReference type="GO" id="GO:0016787">
    <property type="term" value="F:hydrolase activity"/>
    <property type="evidence" value="ECO:0007669"/>
    <property type="project" value="UniProtKB-UniRule"/>
</dbReference>
<organism evidence="4">
    <name type="scientific">Christensenella massiliensis</name>
    <dbReference type="NCBI Taxonomy" id="1805714"/>
    <lineage>
        <taxon>Bacteria</taxon>
        <taxon>Bacillati</taxon>
        <taxon>Bacillota</taxon>
        <taxon>Clostridia</taxon>
        <taxon>Christensenellales</taxon>
        <taxon>Christensenellaceae</taxon>
        <taxon>Christensenella</taxon>
    </lineage>
</organism>
<name>A0AAU8A9U5_9FIRM</name>
<sequence>MEQYIHALVLSDTHGNKGAVDRILQQNTDADYIFHLGDYIADARYIDRKTRAKVICVKGNCDFGDAGNTEDEITLMGNKLLLTHGHLYKVKYSYDRLFYHACEREVKAALFGHTHTPYCEFEEGVWLVNPGSAGASNDGLLHYATLLIGKVGVIPKLKTADAI</sequence>
<dbReference type="EMBL" id="CP117826">
    <property type="protein sequence ID" value="XCC62936.1"/>
    <property type="molecule type" value="Genomic_DNA"/>
</dbReference>
<keyword evidence="2" id="KW-0479">Metal-binding</keyword>
<dbReference type="Pfam" id="PF12850">
    <property type="entry name" value="Metallophos_2"/>
    <property type="match status" value="1"/>
</dbReference>
<evidence type="ECO:0000313" key="4">
    <source>
        <dbReference type="EMBL" id="XCC62936.1"/>
    </source>
</evidence>
<dbReference type="InterPro" id="IPR024654">
    <property type="entry name" value="Calcineurin-like_PHP_lpxH"/>
</dbReference>
<dbReference type="PANTHER" id="PTHR11124">
    <property type="entry name" value="VACUOLAR SORTING PROTEIN VPS29"/>
    <property type="match status" value="1"/>
</dbReference>
<dbReference type="EC" id="3.1.4.-" evidence="2"/>
<accession>A0AAU8A9U5</accession>
<reference evidence="4" key="1">
    <citation type="submission" date="2023-02" db="EMBL/GenBank/DDBJ databases">
        <title>Gut commensal Christensenella minuta modulates host metabolism via a new class of secondary bile acids.</title>
        <authorList>
            <person name="Liu C."/>
        </authorList>
    </citation>
    <scope>NUCLEOTIDE SEQUENCE</scope>
    <source>
        <strain evidence="4">CA70</strain>
    </source>
</reference>
<dbReference type="InterPro" id="IPR029052">
    <property type="entry name" value="Metallo-depent_PP-like"/>
</dbReference>
<dbReference type="RefSeq" id="WP_079547261.1">
    <property type="nucleotide sequence ID" value="NZ_CP117826.1"/>
</dbReference>
<comment type="similarity">
    <text evidence="1 2">Belongs to the metallophosphoesterase superfamily. YfcE family.</text>
</comment>
<evidence type="ECO:0000256" key="2">
    <source>
        <dbReference type="RuleBase" id="RU362039"/>
    </source>
</evidence>
<dbReference type="SUPFAM" id="SSF56300">
    <property type="entry name" value="Metallo-dependent phosphatases"/>
    <property type="match status" value="1"/>
</dbReference>
<proteinExistence type="inferred from homology"/>